<feature type="transmembrane region" description="Helical" evidence="9">
    <location>
        <begin position="7"/>
        <end position="27"/>
    </location>
</feature>
<evidence type="ECO:0000313" key="10">
    <source>
        <dbReference type="EMBL" id="TFZ02577.1"/>
    </source>
</evidence>
<dbReference type="AlphaFoldDB" id="A0A4Z0BTE9"/>
<feature type="transmembrane region" description="Helical" evidence="9">
    <location>
        <begin position="224"/>
        <end position="249"/>
    </location>
</feature>
<sequence length="288" mass="29754">MIYAQSLVNGLLLGGLYACIAAGFSLVWGVLNIINILHGAFIVLGAYVAFFFHQWWGIHPFVSALGAAAIAGIIGYVLQASLINRVVAKSVLITLTLTFGLELMANNAMLLAFTADFRKVTLDRPLGNADIGGIFLPLDRAAAMGLSLLVILAVAYALKATRMGRAIVAVRTDREAAALMGVDVARTYALTFAIGAMMAAAAGSLLSLVFPVSPLSGHVFLGKAFVVCVLGGVGSIGGAVVGGIALGLIESFGGIVFGPESGLILAFTLLLAFLVVRPQGFMGNKALV</sequence>
<feature type="transmembrane region" description="Helical" evidence="9">
    <location>
        <begin position="33"/>
        <end position="52"/>
    </location>
</feature>
<name>A0A4Z0BTE9_9BURK</name>
<dbReference type="Pfam" id="PF02653">
    <property type="entry name" value="BPD_transp_2"/>
    <property type="match status" value="1"/>
</dbReference>
<evidence type="ECO:0000256" key="3">
    <source>
        <dbReference type="ARBA" id="ARBA00022475"/>
    </source>
</evidence>
<dbReference type="InterPro" id="IPR001851">
    <property type="entry name" value="ABC_transp_permease"/>
</dbReference>
<evidence type="ECO:0000313" key="11">
    <source>
        <dbReference type="Proteomes" id="UP000298180"/>
    </source>
</evidence>
<reference evidence="10 11" key="1">
    <citation type="submission" date="2019-03" db="EMBL/GenBank/DDBJ databases">
        <title>Ramlibacter henchirensis DSM 14656, whole genome shotgun sequence.</title>
        <authorList>
            <person name="Zhang X."/>
            <person name="Feng G."/>
            <person name="Zhu H."/>
        </authorList>
    </citation>
    <scope>NUCLEOTIDE SEQUENCE [LARGE SCALE GENOMIC DNA]</scope>
    <source>
        <strain evidence="10 11">DSM 14656</strain>
    </source>
</reference>
<dbReference type="PANTHER" id="PTHR11795">
    <property type="entry name" value="BRANCHED-CHAIN AMINO ACID TRANSPORT SYSTEM PERMEASE PROTEIN LIVH"/>
    <property type="match status" value="1"/>
</dbReference>
<gene>
    <name evidence="10" type="ORF">EZ313_15060</name>
</gene>
<dbReference type="RefSeq" id="WP_135264102.1">
    <property type="nucleotide sequence ID" value="NZ_SMLM01000002.1"/>
</dbReference>
<feature type="transmembrane region" description="Helical" evidence="9">
    <location>
        <begin position="188"/>
        <end position="212"/>
    </location>
</feature>
<dbReference type="CDD" id="cd06582">
    <property type="entry name" value="TM_PBP1_LivH_like"/>
    <property type="match status" value="1"/>
</dbReference>
<dbReference type="OrthoDB" id="9807115at2"/>
<keyword evidence="2" id="KW-0813">Transport</keyword>
<accession>A0A4Z0BTE9</accession>
<organism evidence="10 11">
    <name type="scientific">Ramlibacter henchirensis</name>
    <dbReference type="NCBI Taxonomy" id="204072"/>
    <lineage>
        <taxon>Bacteria</taxon>
        <taxon>Pseudomonadati</taxon>
        <taxon>Pseudomonadota</taxon>
        <taxon>Betaproteobacteria</taxon>
        <taxon>Burkholderiales</taxon>
        <taxon>Comamonadaceae</taxon>
        <taxon>Ramlibacter</taxon>
    </lineage>
</organism>
<comment type="caution">
    <text evidence="10">The sequence shown here is derived from an EMBL/GenBank/DDBJ whole genome shotgun (WGS) entry which is preliminary data.</text>
</comment>
<dbReference type="GO" id="GO:0006865">
    <property type="term" value="P:amino acid transport"/>
    <property type="evidence" value="ECO:0007669"/>
    <property type="project" value="UniProtKB-KW"/>
</dbReference>
<feature type="transmembrane region" description="Helical" evidence="9">
    <location>
        <begin position="90"/>
        <end position="113"/>
    </location>
</feature>
<evidence type="ECO:0000256" key="4">
    <source>
        <dbReference type="ARBA" id="ARBA00022692"/>
    </source>
</evidence>
<keyword evidence="4 9" id="KW-0812">Transmembrane</keyword>
<keyword evidence="3" id="KW-1003">Cell membrane</keyword>
<keyword evidence="7 9" id="KW-0472">Membrane</keyword>
<feature type="transmembrane region" description="Helical" evidence="9">
    <location>
        <begin position="59"/>
        <end position="78"/>
    </location>
</feature>
<evidence type="ECO:0000256" key="9">
    <source>
        <dbReference type="SAM" id="Phobius"/>
    </source>
</evidence>
<feature type="transmembrane region" description="Helical" evidence="9">
    <location>
        <begin position="134"/>
        <end position="158"/>
    </location>
</feature>
<evidence type="ECO:0000256" key="8">
    <source>
        <dbReference type="ARBA" id="ARBA00037998"/>
    </source>
</evidence>
<protein>
    <submittedName>
        <fullName evidence="10">Branched-chain amino acid ABC transporter permease</fullName>
    </submittedName>
</protein>
<proteinExistence type="inferred from homology"/>
<dbReference type="Proteomes" id="UP000298180">
    <property type="component" value="Unassembled WGS sequence"/>
</dbReference>
<keyword evidence="6 9" id="KW-1133">Transmembrane helix</keyword>
<dbReference type="InterPro" id="IPR052157">
    <property type="entry name" value="BCAA_transport_permease"/>
</dbReference>
<evidence type="ECO:0000256" key="6">
    <source>
        <dbReference type="ARBA" id="ARBA00022989"/>
    </source>
</evidence>
<feature type="transmembrane region" description="Helical" evidence="9">
    <location>
        <begin position="255"/>
        <end position="276"/>
    </location>
</feature>
<evidence type="ECO:0000256" key="2">
    <source>
        <dbReference type="ARBA" id="ARBA00022448"/>
    </source>
</evidence>
<evidence type="ECO:0000256" key="5">
    <source>
        <dbReference type="ARBA" id="ARBA00022970"/>
    </source>
</evidence>
<evidence type="ECO:0000256" key="1">
    <source>
        <dbReference type="ARBA" id="ARBA00004651"/>
    </source>
</evidence>
<dbReference type="EMBL" id="SMLM01000002">
    <property type="protein sequence ID" value="TFZ02577.1"/>
    <property type="molecule type" value="Genomic_DNA"/>
</dbReference>
<keyword evidence="11" id="KW-1185">Reference proteome</keyword>
<comment type="subcellular location">
    <subcellularLocation>
        <location evidence="1">Cell membrane</location>
        <topology evidence="1">Multi-pass membrane protein</topology>
    </subcellularLocation>
</comment>
<dbReference type="GO" id="GO:0005886">
    <property type="term" value="C:plasma membrane"/>
    <property type="evidence" value="ECO:0007669"/>
    <property type="project" value="UniProtKB-SubCell"/>
</dbReference>
<comment type="similarity">
    <text evidence="8">Belongs to the binding-protein-dependent transport system permease family. LivHM subfamily.</text>
</comment>
<dbReference type="GO" id="GO:0022857">
    <property type="term" value="F:transmembrane transporter activity"/>
    <property type="evidence" value="ECO:0007669"/>
    <property type="project" value="InterPro"/>
</dbReference>
<evidence type="ECO:0000256" key="7">
    <source>
        <dbReference type="ARBA" id="ARBA00023136"/>
    </source>
</evidence>
<keyword evidence="5" id="KW-0029">Amino-acid transport</keyword>
<dbReference type="PANTHER" id="PTHR11795:SF445">
    <property type="entry name" value="AMINO ACID ABC TRANSPORTER PERMEASE PROTEIN"/>
    <property type="match status" value="1"/>
</dbReference>